<dbReference type="EMBL" id="JANBUN010002641">
    <property type="protein sequence ID" value="KAJ2794070.1"/>
    <property type="molecule type" value="Genomic_DNA"/>
</dbReference>
<proteinExistence type="predicted"/>
<gene>
    <name evidence="1" type="primary">PSE1_2</name>
    <name evidence="1" type="ORF">H4R21_005643</name>
</gene>
<accession>A0ACC1KSR6</accession>
<comment type="caution">
    <text evidence="1">The sequence shown here is derived from an EMBL/GenBank/DDBJ whole genome shotgun (WGS) entry which is preliminary data.</text>
</comment>
<organism evidence="1 2">
    <name type="scientific">Coemansia helicoidea</name>
    <dbReference type="NCBI Taxonomy" id="1286919"/>
    <lineage>
        <taxon>Eukaryota</taxon>
        <taxon>Fungi</taxon>
        <taxon>Fungi incertae sedis</taxon>
        <taxon>Zoopagomycota</taxon>
        <taxon>Kickxellomycotina</taxon>
        <taxon>Kickxellomycetes</taxon>
        <taxon>Kickxellales</taxon>
        <taxon>Kickxellaceae</taxon>
        <taxon>Coemansia</taxon>
    </lineage>
</organism>
<sequence length="487" mass="52183">MGADFAPLLPVVIPPLLTAASQQPDLAVLDPDEDPESSYSAEDGWEFASVGGQQVGIRTTLLEEKCDAVELLGTYARDLGAAFLPHAAETLELLVPLFRFFFHEGVREAAAAAVPHVLVALKSGGDDAGVRQAWGPMCDRYTVALVLEEDDSFALQLYASFSEALAVVGEGAMTDEQMHAFVTACYTQMNKYHGRMKEREAARAANEVDEDDEDQMAEEEALEGLAVDEVAKALHAIFRTHGAAFAPMFREMLPLAHKYLGERDPAARQWAICVFDDLVEFTGPASAPYASGFLEPIVAALRDASAPELRQAAAYGVGVMAQFGGDAYADFVAGTALPALLAAIAHPDAREGDNVYATENMLSAVAKALRFCAPKIADPRAVLQTWFRALPISNDEDEVPFVYEYLVSVIREQPAALLPPGDMGAIAHLVRVVAEPLAVLDVPPALAQALVALMKDSLSALDSSAHASLWATIPPEHQQALQSKGLL</sequence>
<reference evidence="1" key="1">
    <citation type="submission" date="2022-07" db="EMBL/GenBank/DDBJ databases">
        <title>Phylogenomic reconstructions and comparative analyses of Kickxellomycotina fungi.</title>
        <authorList>
            <person name="Reynolds N.K."/>
            <person name="Stajich J.E."/>
            <person name="Barry K."/>
            <person name="Grigoriev I.V."/>
            <person name="Crous P."/>
            <person name="Smith M.E."/>
        </authorList>
    </citation>
    <scope>NUCLEOTIDE SEQUENCE</scope>
    <source>
        <strain evidence="1">BCRC 34780</strain>
    </source>
</reference>
<name>A0ACC1KSR6_9FUNG</name>
<protein>
    <submittedName>
        <fullName evidence="1">Importin subunit beta-3</fullName>
    </submittedName>
</protein>
<evidence type="ECO:0000313" key="2">
    <source>
        <dbReference type="Proteomes" id="UP001140087"/>
    </source>
</evidence>
<evidence type="ECO:0000313" key="1">
    <source>
        <dbReference type="EMBL" id="KAJ2794070.1"/>
    </source>
</evidence>
<keyword evidence="2" id="KW-1185">Reference proteome</keyword>
<dbReference type="Proteomes" id="UP001140087">
    <property type="component" value="Unassembled WGS sequence"/>
</dbReference>